<proteinExistence type="predicted"/>
<feature type="compositionally biased region" description="Basic and acidic residues" evidence="2">
    <location>
        <begin position="149"/>
        <end position="158"/>
    </location>
</feature>
<reference evidence="3" key="1">
    <citation type="journal article" date="2020" name="Cell">
        <title>Large-Scale Comparative Analyses of Tick Genomes Elucidate Their Genetic Diversity and Vector Capacities.</title>
        <authorList>
            <consortium name="Tick Genome and Microbiome Consortium (TIGMIC)"/>
            <person name="Jia N."/>
            <person name="Wang J."/>
            <person name="Shi W."/>
            <person name="Du L."/>
            <person name="Sun Y."/>
            <person name="Zhan W."/>
            <person name="Jiang J.F."/>
            <person name="Wang Q."/>
            <person name="Zhang B."/>
            <person name="Ji P."/>
            <person name="Bell-Sakyi L."/>
            <person name="Cui X.M."/>
            <person name="Yuan T.T."/>
            <person name="Jiang B.G."/>
            <person name="Yang W.F."/>
            <person name="Lam T.T."/>
            <person name="Chang Q.C."/>
            <person name="Ding S.J."/>
            <person name="Wang X.J."/>
            <person name="Zhu J.G."/>
            <person name="Ruan X.D."/>
            <person name="Zhao L."/>
            <person name="Wei J.T."/>
            <person name="Ye R.Z."/>
            <person name="Que T.C."/>
            <person name="Du C.H."/>
            <person name="Zhou Y.H."/>
            <person name="Cheng J.X."/>
            <person name="Dai P.F."/>
            <person name="Guo W.B."/>
            <person name="Han X.H."/>
            <person name="Huang E.J."/>
            <person name="Li L.F."/>
            <person name="Wei W."/>
            <person name="Gao Y.C."/>
            <person name="Liu J.Z."/>
            <person name="Shao H.Z."/>
            <person name="Wang X."/>
            <person name="Wang C.C."/>
            <person name="Yang T.C."/>
            <person name="Huo Q.B."/>
            <person name="Li W."/>
            <person name="Chen H.Y."/>
            <person name="Chen S.E."/>
            <person name="Zhou L.G."/>
            <person name="Ni X.B."/>
            <person name="Tian J.H."/>
            <person name="Sheng Y."/>
            <person name="Liu T."/>
            <person name="Pan Y.S."/>
            <person name="Xia L.Y."/>
            <person name="Li J."/>
            <person name="Zhao F."/>
            <person name="Cao W.C."/>
        </authorList>
    </citation>
    <scope>NUCLEOTIDE SEQUENCE</scope>
    <source>
        <strain evidence="3">Rsan-2018</strain>
    </source>
</reference>
<sequence length="303" mass="33456">MVNAQPHAVNAYVATGEGATRSVIHGLQPHTPSEEIKANHRPDAPVCRICGMQDPVPSHECPPKCATCGEDHLTGDRTCKKRLKPLRRKRSRTSNTSTSHLPRRPGSTMTKKQLCWSSSEAEDLDVDWPGLPPASDSHKARAPGYPRSPRPEEVRRADAASPTAPITNNPEYQRIVAENKLLRESLAEIKKELASLKAHQKQTPQKQLRHPVGHVSCQNEMSSGSPECILPQIMQQLESMQAFQQHLYSEFQNLKAYVDESVSKAKSISRKRTNDSPSSPASRRPKQADAADIATIHHGESTA</sequence>
<organism evidence="3 4">
    <name type="scientific">Rhipicephalus sanguineus</name>
    <name type="common">Brown dog tick</name>
    <name type="synonym">Ixodes sanguineus</name>
    <dbReference type="NCBI Taxonomy" id="34632"/>
    <lineage>
        <taxon>Eukaryota</taxon>
        <taxon>Metazoa</taxon>
        <taxon>Ecdysozoa</taxon>
        <taxon>Arthropoda</taxon>
        <taxon>Chelicerata</taxon>
        <taxon>Arachnida</taxon>
        <taxon>Acari</taxon>
        <taxon>Parasitiformes</taxon>
        <taxon>Ixodida</taxon>
        <taxon>Ixodoidea</taxon>
        <taxon>Ixodidae</taxon>
        <taxon>Rhipicephalinae</taxon>
        <taxon>Rhipicephalus</taxon>
        <taxon>Rhipicephalus</taxon>
    </lineage>
</organism>
<evidence type="ECO:0000313" key="3">
    <source>
        <dbReference type="EMBL" id="KAH7962247.1"/>
    </source>
</evidence>
<feature type="coiled-coil region" evidence="1">
    <location>
        <begin position="172"/>
        <end position="199"/>
    </location>
</feature>
<comment type="caution">
    <text evidence="3">The sequence shown here is derived from an EMBL/GenBank/DDBJ whole genome shotgun (WGS) entry which is preliminary data.</text>
</comment>
<dbReference type="AlphaFoldDB" id="A0A9D4T113"/>
<name>A0A9D4T113_RHISA</name>
<keyword evidence="4" id="KW-1185">Reference proteome</keyword>
<dbReference type="VEuPathDB" id="VectorBase:RSAN_033429"/>
<protein>
    <submittedName>
        <fullName evidence="3">Uncharacterized protein</fullName>
    </submittedName>
</protein>
<dbReference type="Proteomes" id="UP000821837">
    <property type="component" value="Chromosome 3"/>
</dbReference>
<reference evidence="3" key="2">
    <citation type="submission" date="2021-09" db="EMBL/GenBank/DDBJ databases">
        <authorList>
            <person name="Jia N."/>
            <person name="Wang J."/>
            <person name="Shi W."/>
            <person name="Du L."/>
            <person name="Sun Y."/>
            <person name="Zhan W."/>
            <person name="Jiang J."/>
            <person name="Wang Q."/>
            <person name="Zhang B."/>
            <person name="Ji P."/>
            <person name="Sakyi L.B."/>
            <person name="Cui X."/>
            <person name="Yuan T."/>
            <person name="Jiang B."/>
            <person name="Yang W."/>
            <person name="Lam T.T.-Y."/>
            <person name="Chang Q."/>
            <person name="Ding S."/>
            <person name="Wang X."/>
            <person name="Zhu J."/>
            <person name="Ruan X."/>
            <person name="Zhao L."/>
            <person name="Wei J."/>
            <person name="Que T."/>
            <person name="Du C."/>
            <person name="Cheng J."/>
            <person name="Dai P."/>
            <person name="Han X."/>
            <person name="Huang E."/>
            <person name="Gao Y."/>
            <person name="Liu J."/>
            <person name="Shao H."/>
            <person name="Ye R."/>
            <person name="Li L."/>
            <person name="Wei W."/>
            <person name="Wang X."/>
            <person name="Wang C."/>
            <person name="Huo Q."/>
            <person name="Li W."/>
            <person name="Guo W."/>
            <person name="Chen H."/>
            <person name="Chen S."/>
            <person name="Zhou L."/>
            <person name="Zhou L."/>
            <person name="Ni X."/>
            <person name="Tian J."/>
            <person name="Zhou Y."/>
            <person name="Sheng Y."/>
            <person name="Liu T."/>
            <person name="Pan Y."/>
            <person name="Xia L."/>
            <person name="Li J."/>
            <person name="Zhao F."/>
            <person name="Cao W."/>
        </authorList>
    </citation>
    <scope>NUCLEOTIDE SEQUENCE</scope>
    <source>
        <strain evidence="3">Rsan-2018</strain>
        <tissue evidence="3">Larvae</tissue>
    </source>
</reference>
<feature type="compositionally biased region" description="Basic residues" evidence="2">
    <location>
        <begin position="79"/>
        <end position="92"/>
    </location>
</feature>
<keyword evidence="1" id="KW-0175">Coiled coil</keyword>
<feature type="compositionally biased region" description="Polar residues" evidence="2">
    <location>
        <begin position="107"/>
        <end position="119"/>
    </location>
</feature>
<evidence type="ECO:0000256" key="2">
    <source>
        <dbReference type="SAM" id="MobiDB-lite"/>
    </source>
</evidence>
<evidence type="ECO:0000256" key="1">
    <source>
        <dbReference type="SAM" id="Coils"/>
    </source>
</evidence>
<gene>
    <name evidence="3" type="ORF">HPB52_015023</name>
</gene>
<accession>A0A9D4T113</accession>
<feature type="region of interest" description="Disordered" evidence="2">
    <location>
        <begin position="262"/>
        <end position="303"/>
    </location>
</feature>
<feature type="region of interest" description="Disordered" evidence="2">
    <location>
        <begin position="79"/>
        <end position="171"/>
    </location>
</feature>
<evidence type="ECO:0000313" key="4">
    <source>
        <dbReference type="Proteomes" id="UP000821837"/>
    </source>
</evidence>
<dbReference type="EMBL" id="JABSTV010001249">
    <property type="protein sequence ID" value="KAH7962247.1"/>
    <property type="molecule type" value="Genomic_DNA"/>
</dbReference>